<dbReference type="eggNOG" id="ENOG502Z9QV">
    <property type="taxonomic scope" value="Bacteria"/>
</dbReference>
<name>I5AVM7_EUBC6</name>
<protein>
    <recommendedName>
        <fullName evidence="3">DUF4317 family protein</fullName>
    </recommendedName>
</protein>
<sequence>MEIINREDMLELTRRMTSARSNLVRIAGAYIDEEGYIDGTFNTNFLNLRGEEKKRCLDIAKAIPFSKTNEELKSYQIPGFAPGSVWQLIYALRDCELKNDALLLNLYELIAENYPTGSPYAIYVYYGAYDVPLKGSDKSYQNESEETYQYLILAISPVDEAQTPHTPEAGFLYPAFTNRSTDLAHVNFYLKDGRDAGDLRRLLKNEL</sequence>
<evidence type="ECO:0008006" key="3">
    <source>
        <dbReference type="Google" id="ProtNLM"/>
    </source>
</evidence>
<dbReference type="AlphaFoldDB" id="I5AVM7"/>
<accession>I5AVM7</accession>
<gene>
    <name evidence="1" type="ORF">EubceDRAFT1_2090</name>
</gene>
<reference evidence="1 2" key="1">
    <citation type="submission" date="2010-08" db="EMBL/GenBank/DDBJ databases">
        <authorList>
            <consortium name="US DOE Joint Genome Institute (JGI-PGF)"/>
            <person name="Lucas S."/>
            <person name="Copeland A."/>
            <person name="Lapidus A."/>
            <person name="Cheng J.-F."/>
            <person name="Bruce D."/>
            <person name="Goodwin L."/>
            <person name="Pitluck S."/>
            <person name="Land M.L."/>
            <person name="Hauser L."/>
            <person name="Chang Y.-J."/>
            <person name="Anderson I.J."/>
            <person name="Johnson E."/>
            <person name="Mulhopadhyay B."/>
            <person name="Kyrpides N."/>
            <person name="Woyke T.J."/>
        </authorList>
    </citation>
    <scope>NUCLEOTIDE SEQUENCE [LARGE SCALE GENOMIC DNA]</scope>
    <source>
        <strain evidence="1 2">6</strain>
    </source>
</reference>
<dbReference type="EMBL" id="CM001487">
    <property type="protein sequence ID" value="EIM57850.1"/>
    <property type="molecule type" value="Genomic_DNA"/>
</dbReference>
<dbReference type="HOGENOM" id="CLU_1331109_0_0_9"/>
<organism evidence="1 2">
    <name type="scientific">Eubacterium cellulosolvens (strain ATCC 43171 / JCM 9499 / 6)</name>
    <name type="common">Cillobacterium cellulosolvens</name>
    <dbReference type="NCBI Taxonomy" id="633697"/>
    <lineage>
        <taxon>Bacteria</taxon>
        <taxon>Bacillati</taxon>
        <taxon>Bacillota</taxon>
        <taxon>Clostridia</taxon>
        <taxon>Eubacteriales</taxon>
        <taxon>Eubacteriaceae</taxon>
        <taxon>Eubacterium</taxon>
    </lineage>
</organism>
<dbReference type="InterPro" id="IPR025466">
    <property type="entry name" value="DUF4317"/>
</dbReference>
<keyword evidence="2" id="KW-1185">Reference proteome</keyword>
<evidence type="ECO:0000313" key="1">
    <source>
        <dbReference type="EMBL" id="EIM57850.1"/>
    </source>
</evidence>
<proteinExistence type="predicted"/>
<evidence type="ECO:0000313" key="2">
    <source>
        <dbReference type="Proteomes" id="UP000005753"/>
    </source>
</evidence>
<dbReference type="Pfam" id="PF14199">
    <property type="entry name" value="DUF4317"/>
    <property type="match status" value="1"/>
</dbReference>
<dbReference type="Proteomes" id="UP000005753">
    <property type="component" value="Chromosome"/>
</dbReference>
<dbReference type="STRING" id="633697.EubceDRAFT1_2090"/>
<reference evidence="1 2" key="2">
    <citation type="submission" date="2012-02" db="EMBL/GenBank/DDBJ databases">
        <title>Improved High-Quality Draft sequence of Eubacterium cellulosolvens 6.</title>
        <authorList>
            <consortium name="US DOE Joint Genome Institute"/>
            <person name="Lucas S."/>
            <person name="Han J."/>
            <person name="Lapidus A."/>
            <person name="Cheng J.-F."/>
            <person name="Goodwin L."/>
            <person name="Pitluck S."/>
            <person name="Peters L."/>
            <person name="Mikhailova N."/>
            <person name="Gu W."/>
            <person name="Detter J.C."/>
            <person name="Han C."/>
            <person name="Tapia R."/>
            <person name="Land M."/>
            <person name="Hauser L."/>
            <person name="Kyrpides N."/>
            <person name="Ivanova N."/>
            <person name="Pagani I."/>
            <person name="Johnson E."/>
            <person name="Mukhopadhyay B."/>
            <person name="Anderson I."/>
            <person name="Woyke T."/>
        </authorList>
    </citation>
    <scope>NUCLEOTIDE SEQUENCE [LARGE SCALE GENOMIC DNA]</scope>
    <source>
        <strain evidence="1 2">6</strain>
    </source>
</reference>